<accession>D9PHL1</accession>
<gene>
    <name evidence="1" type="ORF">LDC_1011</name>
</gene>
<dbReference type="InterPro" id="IPR003737">
    <property type="entry name" value="GlcNAc_PI_deacetylase-related"/>
</dbReference>
<reference evidence="1" key="2">
    <citation type="journal article" date="2011" name="Microb. Ecol.">
        <title>Taxonomic and Functional Metagenomic Profiling of the Microbial Community in the Anoxic Sediment of a Sub-saline Shallow Lake (Laguna de Carrizo, Central Spain).</title>
        <authorList>
            <person name="Ferrer M."/>
            <person name="Guazzaroni M.E."/>
            <person name="Richter M."/>
            <person name="Garcia-Salamanca A."/>
            <person name="Yarza P."/>
            <person name="Suarez-Suarez A."/>
            <person name="Solano J."/>
            <person name="Alcaide M."/>
            <person name="van Dillewijn P."/>
            <person name="Molina-Henares M.A."/>
            <person name="Lopez-Cortes N."/>
            <person name="Al-Ramahi Y."/>
            <person name="Guerrero C."/>
            <person name="Acosta A."/>
            <person name="de Eugenio L.I."/>
            <person name="Martinez V."/>
            <person name="Marques S."/>
            <person name="Rojo F."/>
            <person name="Santero E."/>
            <person name="Genilloud O."/>
            <person name="Perez-Perez J."/>
            <person name="Rossello-Mora R."/>
            <person name="Ramos J.L."/>
        </authorList>
    </citation>
    <scope>NUCLEOTIDE SEQUENCE</scope>
</reference>
<evidence type="ECO:0000313" key="1">
    <source>
        <dbReference type="EMBL" id="EFK96962.1"/>
    </source>
</evidence>
<dbReference type="Gene3D" id="3.40.50.10320">
    <property type="entry name" value="LmbE-like"/>
    <property type="match status" value="1"/>
</dbReference>
<proteinExistence type="predicted"/>
<sequence>MKIKNKNILIISSHADDHIACAGTVFKLRERGYVPYEIVLTDSAEGPHNGKKQNGNINMVELRNSELTAASKYLGIKKTYLLKQPDLGLTYSKALLFAIVKVIRKVKPEIGFIMNSNDWHPDHRENFKIGSEAFKWAGSGVKKELGNFWRTPVVLVAEGMIPIQANILVDITDYEDKKTKLWKMYESQATPGLINYEKSLGSIRGYQLRKNGGKAAEAFSTDPTSPIILFDE</sequence>
<dbReference type="InterPro" id="IPR024078">
    <property type="entry name" value="LmbE-like_dom_sf"/>
</dbReference>
<dbReference type="EMBL" id="ADZX01000375">
    <property type="protein sequence ID" value="EFK96962.1"/>
    <property type="molecule type" value="Genomic_DNA"/>
</dbReference>
<dbReference type="AlphaFoldDB" id="D9PHL1"/>
<dbReference type="SUPFAM" id="SSF102588">
    <property type="entry name" value="LmbE-like"/>
    <property type="match status" value="1"/>
</dbReference>
<organism evidence="1">
    <name type="scientific">sediment metagenome</name>
    <dbReference type="NCBI Taxonomy" id="749907"/>
    <lineage>
        <taxon>unclassified sequences</taxon>
        <taxon>metagenomes</taxon>
        <taxon>ecological metagenomes</taxon>
    </lineage>
</organism>
<dbReference type="Pfam" id="PF02585">
    <property type="entry name" value="PIG-L"/>
    <property type="match status" value="1"/>
</dbReference>
<comment type="caution">
    <text evidence="1">The sequence shown here is derived from an EMBL/GenBank/DDBJ whole genome shotgun (WGS) entry which is preliminary data.</text>
</comment>
<reference evidence="1" key="1">
    <citation type="submission" date="2010-07" db="EMBL/GenBank/DDBJ databases">
        <authorList>
            <consortium name="CONSOLIDER consortium CSD2007-00005"/>
            <person name="Guazzaroni M.-E."/>
            <person name="Richter M."/>
            <person name="Garcia-Salamanca A."/>
            <person name="Yarza P."/>
            <person name="Ferrer M."/>
        </authorList>
    </citation>
    <scope>NUCLEOTIDE SEQUENCE</scope>
</reference>
<name>D9PHL1_9ZZZZ</name>
<protein>
    <submittedName>
        <fullName evidence="1">LmbE family protein</fullName>
    </submittedName>
</protein>